<feature type="domain" description="HDOD" evidence="2">
    <location>
        <begin position="204"/>
        <end position="390"/>
    </location>
</feature>
<dbReference type="InterPro" id="IPR013976">
    <property type="entry name" value="HDOD"/>
</dbReference>
<gene>
    <name evidence="3" type="ORF">C1E23_05245</name>
</gene>
<dbReference type="SMART" id="SM00052">
    <property type="entry name" value="EAL"/>
    <property type="match status" value="1"/>
</dbReference>
<dbReference type="SUPFAM" id="SSF141868">
    <property type="entry name" value="EAL domain-like"/>
    <property type="match status" value="1"/>
</dbReference>
<comment type="caution">
    <text evidence="3">The sequence shown here is derived from an EMBL/GenBank/DDBJ whole genome shotgun (WGS) entry which is preliminary data.</text>
</comment>
<dbReference type="PANTHER" id="PTHR33525">
    <property type="match status" value="1"/>
</dbReference>
<evidence type="ECO:0000259" key="2">
    <source>
        <dbReference type="PROSITE" id="PS51833"/>
    </source>
</evidence>
<dbReference type="PANTHER" id="PTHR33525:SF4">
    <property type="entry name" value="CYCLIC DI-GMP PHOSPHODIESTERASE CDGJ"/>
    <property type="match status" value="1"/>
</dbReference>
<sequence length="415" mass="46671">MTKPATQYIARQAILDSTKQIFAYELLYRDSQNNAFPVGVSDEQATGRMFFNSLILVGKEKLVANHCAFVNLSDTTLLQEIPKLLKPDNLVLEIVERSQNIEQLLTIVKTLRKQHYKFALDDYDCDPRWEPLLPHMSYVKLELGQPILKTTVLVKKLKRLYPKMKIVVERIETYEEFEYLKGTGVDYFQGYFFAKPEMLTHGNVEPSKLVVLDLLKSTAQTNLCFKDIEKKIAKDLSLTARILKLVNARSGLDKLEMKSISQAVVYLGEEALRQFVRVLALSELGVDKPSELTKYGLMRAKFMELFLEPGGEEMAEQGYLIGLMSVLGAVLDMDLTTIISEFSLDSTLSGALLNYKGLLGGALKVAIAIEKNDWQEAESVLAVVRPATPVSNLHRLATEGRTYADEVFAVVSKNS</sequence>
<feature type="domain" description="EAL" evidence="1">
    <location>
        <begin position="1"/>
        <end position="210"/>
    </location>
</feature>
<evidence type="ECO:0000259" key="1">
    <source>
        <dbReference type="PROSITE" id="PS50883"/>
    </source>
</evidence>
<dbReference type="SUPFAM" id="SSF109604">
    <property type="entry name" value="HD-domain/PDEase-like"/>
    <property type="match status" value="1"/>
</dbReference>
<dbReference type="Gene3D" id="1.10.3210.10">
    <property type="entry name" value="Hypothetical protein af1432"/>
    <property type="match status" value="1"/>
</dbReference>
<protein>
    <submittedName>
        <fullName evidence="3">Diguanylate phosphodiesterase</fullName>
    </submittedName>
</protein>
<organism evidence="3 4">
    <name type="scientific">Pseudoalteromonas phenolica</name>
    <dbReference type="NCBI Taxonomy" id="161398"/>
    <lineage>
        <taxon>Bacteria</taxon>
        <taxon>Pseudomonadati</taxon>
        <taxon>Pseudomonadota</taxon>
        <taxon>Gammaproteobacteria</taxon>
        <taxon>Alteromonadales</taxon>
        <taxon>Pseudoalteromonadaceae</taxon>
        <taxon>Pseudoalteromonas</taxon>
    </lineage>
</organism>
<accession>A0A4Q7IP17</accession>
<dbReference type="Gene3D" id="3.20.20.450">
    <property type="entry name" value="EAL domain"/>
    <property type="match status" value="1"/>
</dbReference>
<dbReference type="Proteomes" id="UP000291338">
    <property type="component" value="Unassembled WGS sequence"/>
</dbReference>
<dbReference type="InterPro" id="IPR001633">
    <property type="entry name" value="EAL_dom"/>
</dbReference>
<evidence type="ECO:0000313" key="3">
    <source>
        <dbReference type="EMBL" id="RZQ54024.1"/>
    </source>
</evidence>
<dbReference type="InterPro" id="IPR014408">
    <property type="entry name" value="dGMP_Pdiesterase_EAL/HD-GYP"/>
</dbReference>
<proteinExistence type="predicted"/>
<dbReference type="PROSITE" id="PS50883">
    <property type="entry name" value="EAL"/>
    <property type="match status" value="1"/>
</dbReference>
<reference evidence="3 4" key="1">
    <citation type="submission" date="2018-01" db="EMBL/GenBank/DDBJ databases">
        <title>Co-occurrence of chitin degradation, pigmentation and bioactivity in marine Pseudoalteromonas.</title>
        <authorList>
            <person name="Paulsen S."/>
            <person name="Gram L."/>
            <person name="Machado H."/>
        </authorList>
    </citation>
    <scope>NUCLEOTIDE SEQUENCE [LARGE SCALE GENOMIC DNA]</scope>
    <source>
        <strain evidence="3 4">S3898</strain>
    </source>
</reference>
<evidence type="ECO:0000313" key="4">
    <source>
        <dbReference type="Proteomes" id="UP000291338"/>
    </source>
</evidence>
<dbReference type="RefSeq" id="WP_130254572.1">
    <property type="nucleotide sequence ID" value="NZ_PPSX01000019.1"/>
</dbReference>
<dbReference type="PROSITE" id="PS51833">
    <property type="entry name" value="HDOD"/>
    <property type="match status" value="1"/>
</dbReference>
<dbReference type="InterPro" id="IPR035919">
    <property type="entry name" value="EAL_sf"/>
</dbReference>
<dbReference type="Pfam" id="PF08668">
    <property type="entry name" value="HDOD"/>
    <property type="match status" value="1"/>
</dbReference>
<dbReference type="AlphaFoldDB" id="A0A4Q7IP17"/>
<dbReference type="InterPro" id="IPR052340">
    <property type="entry name" value="RNase_Y/CdgJ"/>
</dbReference>
<dbReference type="EMBL" id="PPSX01000019">
    <property type="protein sequence ID" value="RZQ54024.1"/>
    <property type="molecule type" value="Genomic_DNA"/>
</dbReference>
<dbReference type="PIRSF" id="PIRSF003180">
    <property type="entry name" value="DiGMPpdiest_YuxH"/>
    <property type="match status" value="1"/>
</dbReference>
<name>A0A4Q7IP17_9GAMM</name>